<sequence length="266" mass="30838">MPTYNRGPTLIHSIPSVLAQLYEDFELVIYDDGSNEEDGFGVVKGSMIRIGPDTSTVLKKFRDPRIRYHKERVNVGIAAARNRLIDLAKGEYLVWLDSDDRANVWRLAVQVAVMDSMGASYCRSSTTTFAKPGDVMWKLPPLLVWRGGVSVATIMFRQESKTRYDEQFHYVCEDMDWECRYAADNGRGVHVPLTLYAIGRRSPDRLSMRHKEAQYETEITEDKKRLERKRTAAIAKMKAAGYEKMPHRPPWEFMERFISKWYRGEK</sequence>
<dbReference type="PANTHER" id="PTHR22916">
    <property type="entry name" value="GLYCOSYLTRANSFERASE"/>
    <property type="match status" value="1"/>
</dbReference>
<feature type="domain" description="Glycosyltransferase 2-like" evidence="1">
    <location>
        <begin position="53"/>
        <end position="121"/>
    </location>
</feature>
<keyword evidence="2" id="KW-0808">Transferase</keyword>
<dbReference type="InterPro" id="IPR029044">
    <property type="entry name" value="Nucleotide-diphossugar_trans"/>
</dbReference>
<dbReference type="CDD" id="cd00761">
    <property type="entry name" value="Glyco_tranf_GTA_type"/>
    <property type="match status" value="1"/>
</dbReference>
<organism evidence="2">
    <name type="scientific">viral metagenome</name>
    <dbReference type="NCBI Taxonomy" id="1070528"/>
    <lineage>
        <taxon>unclassified sequences</taxon>
        <taxon>metagenomes</taxon>
        <taxon>organismal metagenomes</taxon>
    </lineage>
</organism>
<dbReference type="Gene3D" id="3.90.550.10">
    <property type="entry name" value="Spore Coat Polysaccharide Biosynthesis Protein SpsA, Chain A"/>
    <property type="match status" value="1"/>
</dbReference>
<evidence type="ECO:0000259" key="1">
    <source>
        <dbReference type="Pfam" id="PF00535"/>
    </source>
</evidence>
<evidence type="ECO:0000313" key="2">
    <source>
        <dbReference type="EMBL" id="QJA77789.1"/>
    </source>
</evidence>
<dbReference type="PANTHER" id="PTHR22916:SF3">
    <property type="entry name" value="UDP-GLCNAC:BETAGAL BETA-1,3-N-ACETYLGLUCOSAMINYLTRANSFERASE-LIKE PROTEIN 1"/>
    <property type="match status" value="1"/>
</dbReference>
<name>A0A6M3K7M6_9ZZZZ</name>
<reference evidence="2" key="1">
    <citation type="submission" date="2020-03" db="EMBL/GenBank/DDBJ databases">
        <title>The deep terrestrial virosphere.</title>
        <authorList>
            <person name="Holmfeldt K."/>
            <person name="Nilsson E."/>
            <person name="Simone D."/>
            <person name="Lopez-Fernandez M."/>
            <person name="Wu X."/>
            <person name="de Brujin I."/>
            <person name="Lundin D."/>
            <person name="Andersson A."/>
            <person name="Bertilsson S."/>
            <person name="Dopson M."/>
        </authorList>
    </citation>
    <scope>NUCLEOTIDE SEQUENCE</scope>
    <source>
        <strain evidence="2">MM415A01218</strain>
    </source>
</reference>
<dbReference type="AlphaFoldDB" id="A0A6M3K7M6"/>
<protein>
    <submittedName>
        <fullName evidence="2">Putative glycosyltransferase</fullName>
    </submittedName>
</protein>
<dbReference type="EMBL" id="MT142302">
    <property type="protein sequence ID" value="QJA77789.1"/>
    <property type="molecule type" value="Genomic_DNA"/>
</dbReference>
<dbReference type="Pfam" id="PF00535">
    <property type="entry name" value="Glycos_transf_2"/>
    <property type="match status" value="2"/>
</dbReference>
<gene>
    <name evidence="2" type="ORF">MM415A01218_0016</name>
</gene>
<dbReference type="InterPro" id="IPR001173">
    <property type="entry name" value="Glyco_trans_2-like"/>
</dbReference>
<dbReference type="SUPFAM" id="SSF53448">
    <property type="entry name" value="Nucleotide-diphospho-sugar transferases"/>
    <property type="match status" value="1"/>
</dbReference>
<accession>A0A6M3K7M6</accession>
<feature type="domain" description="Glycosyltransferase 2-like" evidence="1">
    <location>
        <begin position="1"/>
        <end position="36"/>
    </location>
</feature>
<dbReference type="GO" id="GO:0016758">
    <property type="term" value="F:hexosyltransferase activity"/>
    <property type="evidence" value="ECO:0007669"/>
    <property type="project" value="UniProtKB-ARBA"/>
</dbReference>
<proteinExistence type="predicted"/>